<keyword evidence="14" id="KW-0256">Endoplasmic reticulum</keyword>
<comment type="caution">
    <text evidence="14">Lacks conserved residue(s) required for the propagation of feature annotation.</text>
</comment>
<evidence type="ECO:0000256" key="4">
    <source>
        <dbReference type="ARBA" id="ARBA00013122"/>
    </source>
</evidence>
<comment type="subcellular location">
    <subcellularLocation>
        <location evidence="14">Endoplasmic reticulum membrane</location>
        <topology evidence="14">Multi-pass membrane protein</topology>
    </subcellularLocation>
    <subcellularLocation>
        <location evidence="1">Membrane</location>
        <topology evidence="1">Multi-pass membrane protein</topology>
    </subcellularLocation>
</comment>
<evidence type="ECO:0000256" key="14">
    <source>
        <dbReference type="RuleBase" id="RU363109"/>
    </source>
</evidence>
<keyword evidence="6 14" id="KW-0812">Transmembrane</keyword>
<keyword evidence="8 14" id="KW-1133">Transmembrane helix</keyword>
<sequence length="342" mass="37725">MSMNGNTYTNTPQRPPLNLGPVRAPSSPDDETPRSTDSATSTSFFSSPASSPATSSPTFSPVVWSRQDSTASTLVPTPTTTTTRKPYPVSQRKVNAHSHCGRHSDEFLFHGWRDLFRGVTTVLRQVADAMAKSNGGFGPKKAYLVLYNTASAIAWATILGRVLVVAQWRGAPFVPLVVDNFARITQTFAIMEVLHALTGVVPAPFFTTALQVASRLFLVWAVCFPFPHLNTSAWYSSMLCAWSLTEVIRYSYFALRQFNCVPSWLHWLRYSAFSVLYPIGISSELAMTLRAIAGPASLLAAWYPWALFAVVLSYIPGSVILYTHMLKQRRKYLGAGADKKAQ</sequence>
<keyword evidence="17" id="KW-1185">Reference proteome</keyword>
<dbReference type="InterPro" id="IPR007482">
    <property type="entry name" value="Tyr_Pase-like_PTPLA"/>
</dbReference>
<gene>
    <name evidence="16" type="ORF">VTJ49DRAFT_2996</name>
</gene>
<protein>
    <recommendedName>
        <fullName evidence="4 14">Very-long-chain (3R)-3-hydroxyacyl-CoA dehydratase</fullName>
        <ecNumber evidence="4 14">4.2.1.134</ecNumber>
    </recommendedName>
</protein>
<feature type="transmembrane region" description="Helical" evidence="14">
    <location>
        <begin position="142"/>
        <end position="164"/>
    </location>
</feature>
<evidence type="ECO:0000256" key="1">
    <source>
        <dbReference type="ARBA" id="ARBA00004141"/>
    </source>
</evidence>
<keyword evidence="11 14" id="KW-0275">Fatty acid biosynthesis</keyword>
<feature type="compositionally biased region" description="Low complexity" evidence="15">
    <location>
        <begin position="70"/>
        <end position="88"/>
    </location>
</feature>
<accession>A0ABR3V8R1</accession>
<feature type="transmembrane region" description="Helical" evidence="14">
    <location>
        <begin position="212"/>
        <end position="228"/>
    </location>
</feature>
<name>A0ABR3V8R1_HUMIN</name>
<feature type="transmembrane region" description="Helical" evidence="14">
    <location>
        <begin position="184"/>
        <end position="205"/>
    </location>
</feature>
<dbReference type="Pfam" id="PF04387">
    <property type="entry name" value="PTPLA"/>
    <property type="match status" value="1"/>
</dbReference>
<keyword evidence="9 14" id="KW-0443">Lipid metabolism</keyword>
<evidence type="ECO:0000256" key="2">
    <source>
        <dbReference type="ARBA" id="ARBA00005194"/>
    </source>
</evidence>
<dbReference type="EC" id="4.2.1.134" evidence="4 14"/>
<dbReference type="PANTHER" id="PTHR11035:SF3">
    <property type="entry name" value="VERY-LONG-CHAIN (3R)-3-HYDROXYACYL-COA DEHYDRATASE"/>
    <property type="match status" value="1"/>
</dbReference>
<comment type="pathway">
    <text evidence="2 14">Lipid metabolism; fatty acid biosynthesis.</text>
</comment>
<feature type="compositionally biased region" description="Polar residues" evidence="15">
    <location>
        <begin position="1"/>
        <end position="12"/>
    </location>
</feature>
<feature type="region of interest" description="Disordered" evidence="15">
    <location>
        <begin position="1"/>
        <end position="91"/>
    </location>
</feature>
<evidence type="ECO:0000313" key="17">
    <source>
        <dbReference type="Proteomes" id="UP001583172"/>
    </source>
</evidence>
<keyword evidence="5 14" id="KW-0444">Lipid biosynthesis</keyword>
<evidence type="ECO:0000256" key="7">
    <source>
        <dbReference type="ARBA" id="ARBA00022832"/>
    </source>
</evidence>
<evidence type="ECO:0000313" key="16">
    <source>
        <dbReference type="EMBL" id="KAL1838145.1"/>
    </source>
</evidence>
<keyword evidence="12 14" id="KW-0456">Lyase</keyword>
<evidence type="ECO:0000256" key="10">
    <source>
        <dbReference type="ARBA" id="ARBA00023136"/>
    </source>
</evidence>
<proteinExistence type="inferred from homology"/>
<feature type="compositionally biased region" description="Low complexity" evidence="15">
    <location>
        <begin position="38"/>
        <end position="61"/>
    </location>
</feature>
<comment type="similarity">
    <text evidence="3 14">Belongs to the very long-chain fatty acids dehydratase HACD family.</text>
</comment>
<evidence type="ECO:0000256" key="8">
    <source>
        <dbReference type="ARBA" id="ARBA00022989"/>
    </source>
</evidence>
<feature type="transmembrane region" description="Helical" evidence="14">
    <location>
        <begin position="301"/>
        <end position="322"/>
    </location>
</feature>
<dbReference type="PANTHER" id="PTHR11035">
    <property type="entry name" value="VERY-LONG-CHAIN (3R)-3-HYDROXYACYL-COA DEHYDRATASE"/>
    <property type="match status" value="1"/>
</dbReference>
<evidence type="ECO:0000256" key="3">
    <source>
        <dbReference type="ARBA" id="ARBA00007811"/>
    </source>
</evidence>
<organism evidence="16 17">
    <name type="scientific">Humicola insolens</name>
    <name type="common">Soft-rot fungus</name>
    <dbReference type="NCBI Taxonomy" id="85995"/>
    <lineage>
        <taxon>Eukaryota</taxon>
        <taxon>Fungi</taxon>
        <taxon>Dikarya</taxon>
        <taxon>Ascomycota</taxon>
        <taxon>Pezizomycotina</taxon>
        <taxon>Sordariomycetes</taxon>
        <taxon>Sordariomycetidae</taxon>
        <taxon>Sordariales</taxon>
        <taxon>Chaetomiaceae</taxon>
        <taxon>Mycothermus</taxon>
    </lineage>
</organism>
<comment type="catalytic activity">
    <reaction evidence="13 14">
        <text>a very-long-chain (3R)-3-hydroxyacyl-CoA = a very-long-chain (2E)-enoyl-CoA + H2O</text>
        <dbReference type="Rhea" id="RHEA:45812"/>
        <dbReference type="ChEBI" id="CHEBI:15377"/>
        <dbReference type="ChEBI" id="CHEBI:83728"/>
        <dbReference type="ChEBI" id="CHEBI:85440"/>
        <dbReference type="EC" id="4.2.1.134"/>
    </reaction>
</comment>
<dbReference type="Proteomes" id="UP001583172">
    <property type="component" value="Unassembled WGS sequence"/>
</dbReference>
<dbReference type="EMBL" id="JAZGSY010000235">
    <property type="protein sequence ID" value="KAL1838145.1"/>
    <property type="molecule type" value="Genomic_DNA"/>
</dbReference>
<evidence type="ECO:0000256" key="15">
    <source>
        <dbReference type="SAM" id="MobiDB-lite"/>
    </source>
</evidence>
<evidence type="ECO:0000256" key="6">
    <source>
        <dbReference type="ARBA" id="ARBA00022692"/>
    </source>
</evidence>
<comment type="function">
    <text evidence="14">Catalyzes the third of the four reactions of the long-chain fatty acids elongation cycle. This endoplasmic reticulum-bound enzymatic process, allows the addition of two carbons to the chain of long- and very long-chain fatty acids/VLCFAs per cycle. This enzyme catalyzes the dehydration of the 3-hydroxyacyl-CoA intermediate into trans-2,3-enoyl-CoA, within each cycle of fatty acid elongation. Thereby, it participates to the production of VLCFAs of different chain lengths that are involved in multiple biological processes as precursors of membrane lipids and lipid mediators.</text>
</comment>
<keyword evidence="10 14" id="KW-0472">Membrane</keyword>
<reference evidence="16 17" key="1">
    <citation type="journal article" date="2024" name="Commun. Biol.">
        <title>Comparative genomic analysis of thermophilic fungi reveals convergent evolutionary adaptations and gene losses.</title>
        <authorList>
            <person name="Steindorff A.S."/>
            <person name="Aguilar-Pontes M.V."/>
            <person name="Robinson A.J."/>
            <person name="Andreopoulos B."/>
            <person name="LaButti K."/>
            <person name="Kuo A."/>
            <person name="Mondo S."/>
            <person name="Riley R."/>
            <person name="Otillar R."/>
            <person name="Haridas S."/>
            <person name="Lipzen A."/>
            <person name="Grimwood J."/>
            <person name="Schmutz J."/>
            <person name="Clum A."/>
            <person name="Reid I.D."/>
            <person name="Moisan M.C."/>
            <person name="Butler G."/>
            <person name="Nguyen T.T.M."/>
            <person name="Dewar K."/>
            <person name="Conant G."/>
            <person name="Drula E."/>
            <person name="Henrissat B."/>
            <person name="Hansel C."/>
            <person name="Singer S."/>
            <person name="Hutchinson M.I."/>
            <person name="de Vries R.P."/>
            <person name="Natvig D.O."/>
            <person name="Powell A.J."/>
            <person name="Tsang A."/>
            <person name="Grigoriev I.V."/>
        </authorList>
    </citation>
    <scope>NUCLEOTIDE SEQUENCE [LARGE SCALE GENOMIC DNA]</scope>
    <source>
        <strain evidence="16 17">CBS 620.91</strain>
    </source>
</reference>
<comment type="caution">
    <text evidence="16">The sequence shown here is derived from an EMBL/GenBank/DDBJ whole genome shotgun (WGS) entry which is preliminary data.</text>
</comment>
<evidence type="ECO:0000256" key="11">
    <source>
        <dbReference type="ARBA" id="ARBA00023160"/>
    </source>
</evidence>
<keyword evidence="7 14" id="KW-0276">Fatty acid metabolism</keyword>
<evidence type="ECO:0000256" key="12">
    <source>
        <dbReference type="ARBA" id="ARBA00023239"/>
    </source>
</evidence>
<evidence type="ECO:0000256" key="13">
    <source>
        <dbReference type="ARBA" id="ARBA00036671"/>
    </source>
</evidence>
<evidence type="ECO:0000256" key="9">
    <source>
        <dbReference type="ARBA" id="ARBA00023098"/>
    </source>
</evidence>
<evidence type="ECO:0000256" key="5">
    <source>
        <dbReference type="ARBA" id="ARBA00022516"/>
    </source>
</evidence>